<dbReference type="OrthoDB" id="3584570at2"/>
<feature type="transmembrane region" description="Helical" evidence="12">
    <location>
        <begin position="601"/>
        <end position="621"/>
    </location>
</feature>
<evidence type="ECO:0000256" key="12">
    <source>
        <dbReference type="SAM" id="Phobius"/>
    </source>
</evidence>
<dbReference type="InterPro" id="IPR040920">
    <property type="entry name" value="Arabino_trans_N"/>
</dbReference>
<keyword evidence="4" id="KW-1003">Cell membrane</keyword>
<dbReference type="InterPro" id="IPR007680">
    <property type="entry name" value="Arabino_trans_central"/>
</dbReference>
<feature type="region of interest" description="Disordered" evidence="11">
    <location>
        <begin position="1"/>
        <end position="22"/>
    </location>
</feature>
<comment type="similarity">
    <text evidence="3">Belongs to the emb family.</text>
</comment>
<dbReference type="GO" id="GO:0071555">
    <property type="term" value="P:cell wall organization"/>
    <property type="evidence" value="ECO:0007669"/>
    <property type="project" value="UniProtKB-KW"/>
</dbReference>
<feature type="transmembrane region" description="Helical" evidence="12">
    <location>
        <begin position="538"/>
        <end position="559"/>
    </location>
</feature>
<dbReference type="Pfam" id="PF14896">
    <property type="entry name" value="Arabino_trans_C"/>
    <property type="match status" value="1"/>
</dbReference>
<dbReference type="Gene3D" id="2.60.120.610">
    <property type="entry name" value="arabinofuranosyltransferase like domain"/>
    <property type="match status" value="1"/>
</dbReference>
<feature type="transmembrane region" description="Helical" evidence="12">
    <location>
        <begin position="711"/>
        <end position="730"/>
    </location>
</feature>
<keyword evidence="7 12" id="KW-0812">Transmembrane</keyword>
<dbReference type="InterPro" id="IPR027451">
    <property type="entry name" value="EmbABC_dom1"/>
</dbReference>
<keyword evidence="10" id="KW-0961">Cell wall biogenesis/degradation</keyword>
<keyword evidence="5" id="KW-0328">Glycosyltransferase</keyword>
<dbReference type="GO" id="GO:0071766">
    <property type="term" value="P:Actinobacterium-type cell wall biogenesis"/>
    <property type="evidence" value="ECO:0007669"/>
    <property type="project" value="InterPro"/>
</dbReference>
<feature type="transmembrane region" description="Helical" evidence="12">
    <location>
        <begin position="628"/>
        <end position="649"/>
    </location>
</feature>
<comment type="function">
    <text evidence="1">Arabinosyl transferase responsible for the polymerization of arabinose into the arabinan of arabinogalactan.</text>
</comment>
<evidence type="ECO:0000256" key="3">
    <source>
        <dbReference type="ARBA" id="ARBA00008195"/>
    </source>
</evidence>
<feature type="transmembrane region" description="Helical" evidence="12">
    <location>
        <begin position="476"/>
        <end position="497"/>
    </location>
</feature>
<evidence type="ECO:0000256" key="10">
    <source>
        <dbReference type="ARBA" id="ARBA00023316"/>
    </source>
</evidence>
<keyword evidence="17" id="KW-1185">Reference proteome</keyword>
<evidence type="ECO:0000259" key="14">
    <source>
        <dbReference type="Pfam" id="PF14896"/>
    </source>
</evidence>
<evidence type="ECO:0000256" key="4">
    <source>
        <dbReference type="ARBA" id="ARBA00022475"/>
    </source>
</evidence>
<gene>
    <name evidence="16" type="ORF">EBN03_27345</name>
</gene>
<dbReference type="AlphaFoldDB" id="A0A3M2KU18"/>
<name>A0A3M2KU18_9NOCA</name>
<feature type="domain" description="Arabinofuranosyltransferase central" evidence="13">
    <location>
        <begin position="211"/>
        <end position="691"/>
    </location>
</feature>
<accession>A0A3M2KU18</accession>
<dbReference type="InterPro" id="IPR032731">
    <property type="entry name" value="Arabino_trans_C"/>
</dbReference>
<dbReference type="RefSeq" id="WP_122191010.1">
    <property type="nucleotide sequence ID" value="NZ_RFFH01000016.1"/>
</dbReference>
<dbReference type="Proteomes" id="UP000279275">
    <property type="component" value="Unassembled WGS sequence"/>
</dbReference>
<evidence type="ECO:0000259" key="13">
    <source>
        <dbReference type="Pfam" id="PF04602"/>
    </source>
</evidence>
<dbReference type="Gene3D" id="2.60.120.940">
    <property type="entry name" value="EmbC, C-terminal domain, subdomain 2"/>
    <property type="match status" value="1"/>
</dbReference>
<evidence type="ECO:0000256" key="1">
    <source>
        <dbReference type="ARBA" id="ARBA00003001"/>
    </source>
</evidence>
<keyword evidence="8 12" id="KW-1133">Transmembrane helix</keyword>
<evidence type="ECO:0000256" key="11">
    <source>
        <dbReference type="SAM" id="MobiDB-lite"/>
    </source>
</evidence>
<dbReference type="GO" id="GO:0052636">
    <property type="term" value="F:arabinosyltransferase activity"/>
    <property type="evidence" value="ECO:0007669"/>
    <property type="project" value="InterPro"/>
</dbReference>
<dbReference type="EMBL" id="RFFH01000016">
    <property type="protein sequence ID" value="RMI29142.1"/>
    <property type="molecule type" value="Genomic_DNA"/>
</dbReference>
<organism evidence="16 17">
    <name type="scientific">Nocardia stercoris</name>
    <dbReference type="NCBI Taxonomy" id="2483361"/>
    <lineage>
        <taxon>Bacteria</taxon>
        <taxon>Bacillati</taxon>
        <taxon>Actinomycetota</taxon>
        <taxon>Actinomycetes</taxon>
        <taxon>Mycobacteriales</taxon>
        <taxon>Nocardiaceae</taxon>
        <taxon>Nocardia</taxon>
    </lineage>
</organism>
<evidence type="ECO:0000256" key="6">
    <source>
        <dbReference type="ARBA" id="ARBA00022679"/>
    </source>
</evidence>
<feature type="domain" description="Arabinosyltransferas concanavalin like" evidence="15">
    <location>
        <begin position="55"/>
        <end position="207"/>
    </location>
</feature>
<evidence type="ECO:0000256" key="7">
    <source>
        <dbReference type="ARBA" id="ARBA00022692"/>
    </source>
</evidence>
<keyword evidence="9 12" id="KW-0472">Membrane</keyword>
<evidence type="ECO:0000256" key="2">
    <source>
        <dbReference type="ARBA" id="ARBA00004651"/>
    </source>
</evidence>
<evidence type="ECO:0000313" key="16">
    <source>
        <dbReference type="EMBL" id="RMI29142.1"/>
    </source>
</evidence>
<evidence type="ECO:0000259" key="15">
    <source>
        <dbReference type="Pfam" id="PF17689"/>
    </source>
</evidence>
<dbReference type="InterPro" id="IPR042486">
    <property type="entry name" value="Arabino_trans_C_2"/>
</dbReference>
<proteinExistence type="inferred from homology"/>
<protein>
    <submittedName>
        <fullName evidence="16">Arabinosyltransferase</fullName>
    </submittedName>
</protein>
<evidence type="ECO:0000313" key="17">
    <source>
        <dbReference type="Proteomes" id="UP000279275"/>
    </source>
</evidence>
<evidence type="ECO:0000256" key="8">
    <source>
        <dbReference type="ARBA" id="ARBA00022989"/>
    </source>
</evidence>
<dbReference type="GO" id="GO:0005886">
    <property type="term" value="C:plasma membrane"/>
    <property type="evidence" value="ECO:0007669"/>
    <property type="project" value="UniProtKB-SubCell"/>
</dbReference>
<feature type="domain" description="Arabinosyltransferase C-terminal" evidence="14">
    <location>
        <begin position="727"/>
        <end position="1087"/>
    </location>
</feature>
<dbReference type="Pfam" id="PF04602">
    <property type="entry name" value="Arabinose_trans"/>
    <property type="match status" value="1"/>
</dbReference>
<comment type="subcellular location">
    <subcellularLocation>
        <location evidence="2">Cell membrane</location>
        <topology evidence="2">Multi-pass membrane protein</topology>
    </subcellularLocation>
</comment>
<evidence type="ECO:0000256" key="9">
    <source>
        <dbReference type="ARBA" id="ARBA00023136"/>
    </source>
</evidence>
<feature type="transmembrane region" description="Helical" evidence="12">
    <location>
        <begin position="669"/>
        <end position="690"/>
    </location>
</feature>
<feature type="transmembrane region" description="Helical" evidence="12">
    <location>
        <begin position="571"/>
        <end position="589"/>
    </location>
</feature>
<feature type="transmembrane region" description="Helical" evidence="12">
    <location>
        <begin position="214"/>
        <end position="235"/>
    </location>
</feature>
<reference evidence="16 17" key="1">
    <citation type="submission" date="2018-10" db="EMBL/GenBank/DDBJ databases">
        <title>Isolation from cow dung.</title>
        <authorList>
            <person name="Ling L."/>
        </authorList>
    </citation>
    <scope>NUCLEOTIDE SEQUENCE [LARGE SCALE GENOMIC DNA]</scope>
    <source>
        <strain evidence="16 17">NEAU-LL90</strain>
    </source>
</reference>
<feature type="transmembrane region" description="Helical" evidence="12">
    <location>
        <begin position="26"/>
        <end position="50"/>
    </location>
</feature>
<evidence type="ECO:0000256" key="5">
    <source>
        <dbReference type="ARBA" id="ARBA00022676"/>
    </source>
</evidence>
<dbReference type="Gene3D" id="3.40.190.160">
    <property type="match status" value="1"/>
</dbReference>
<sequence length="1091" mass="116574">MTDTLVRADDVPAADDRPPVAEPRRAGWAAPVALIAGLLSALFAIAVPLLPIRVDHTTVSWPQHGSVNSIYAPLMSYAPIGFDVQVPGSAIEQLSAKGGLVAASMPAGAPDIAHFGFVARVQAATDEHPAELQVILRDQELFSAPVSDIAGGTLTVHSDPKVTTASLTGSDLAPVTLPGDHRPQLTGIFSDLPTAAGATVTAQVDSRFTVTPTLLKRSSTVLAVVFGLIALVALSRLDALDGRRLRRVVPLRWRRFTLTDLAVLSTLVIWHFIGTTSSDDGYQFEMARTSLKSGYMANYFGYFGVPETPVGTPWYDVLARMALVTTASPWMRLLTLLSGVASWLLLSREVLPRLGVAVRRNKIAVWTGALTFLAVWMPYNNGLRPEPAVATLALLTWVLVEHAVATRRLTPYALAIIAASFALTANPEGAVCIAPLIAGARPAFRAGVARAAELAGAPAGATGRAGIGRWTWIRSYLTLLAPLAAAGTLVLAIGFAVQPLSAVPEINRVHQVVGPSVKWYNDYISYEYLFMPTVDGSMARRFGIVAMWLGMLVCTFMLLRRGGRIPFTAAGPARRLLGITFGAMLLLSLSPTKFTHHDGVFAGLAGAIGALTAVTVGTKVLKSPRYRALWAAIVALLMAQVWTSINGWWYVSNFGIPWRDKMPSVHGIAFFEVFLALAVVLAAVALWLHLRAPEPGEPQRISPLTWKLLRTPPLTVAALLMVLFELGSFAKGAYVQYPAYSLARSNVDAVLGKPCGLAEDVLVETDPSADLLRPLTGNALSTFTGTGKGFVPNGVGDQTPDDDFGITSSISSVLSPPTVAKLGEQGGTVLPFKLNPSTTPELGSAGQGPATLTTGWYRLPAAADRSGLLAVAAAGRIRTVDKDGVETPGQSVEIEYGTTDSASSAQPRGRVLPIDIGPAPAWRNLRVPFDEIPADADVIRIVAATTSLDPKQWVALTPPRFPKTTPLQQVVGSDDAVLMDWAVGLQFPCQRPFDHRDGIATVPNWRLMPDRVGAHDTTAWASHSGGGALGWSQDLLQGQTVPTFLKNDPRQDWGELQQLAMIDKKATQAQPMVTQDTHHGLWTPGHIITDW</sequence>
<comment type="caution">
    <text evidence="16">The sequence shown here is derived from an EMBL/GenBank/DDBJ whole genome shotgun (WGS) entry which is preliminary data.</text>
</comment>
<keyword evidence="6 16" id="KW-0808">Transferase</keyword>
<dbReference type="Pfam" id="PF17689">
    <property type="entry name" value="Arabino_trans_N"/>
    <property type="match status" value="1"/>
</dbReference>
<feature type="transmembrane region" description="Helical" evidence="12">
    <location>
        <begin position="256"/>
        <end position="273"/>
    </location>
</feature>